<dbReference type="Proteomes" id="UP001499882">
    <property type="component" value="Unassembled WGS sequence"/>
</dbReference>
<name>A0ABP8ZMK7_9ACTN</name>
<sequence>MSIRVADRKLLWGRSRNQCAFPDCSQLLTVDLHDPESEVLGEAGVVLGEEAHIRSSQDGGPRHDGEYPPKRLDAYANLILLCPTHHTLVDKDGGRGFTVEDLEKMRSNHEGALQQLESAAAERQRVADERLAAAIQVWEAKAMLDEWQNLTWSLNTPVPYIREPLRDGLFELGEWLLARDWPQTSPHVREAFDRFLDVVRVLTAHVAQSFVRVGESNRWQLEREYKKLDSWNPPLYEELIAEHRVQCTMTYFLAIELTRAANRIITAVREEVDPLYRFDEGVLLLREGDGIFEHNIVRIEYRDRDWGDPFPPLSLQILRTAVAEKAAEDGIDADEVSPYRLFDL</sequence>
<proteinExistence type="predicted"/>
<evidence type="ECO:0000313" key="3">
    <source>
        <dbReference type="Proteomes" id="UP001499882"/>
    </source>
</evidence>
<dbReference type="RefSeq" id="WP_345530167.1">
    <property type="nucleotide sequence ID" value="NZ_BAABKN010000041.1"/>
</dbReference>
<gene>
    <name evidence="2" type="ORF">GCM10023350_53010</name>
</gene>
<evidence type="ECO:0008006" key="4">
    <source>
        <dbReference type="Google" id="ProtNLM"/>
    </source>
</evidence>
<dbReference type="EMBL" id="BAABKN010000041">
    <property type="protein sequence ID" value="GAA4760177.1"/>
    <property type="molecule type" value="Genomic_DNA"/>
</dbReference>
<feature type="coiled-coil region" evidence="1">
    <location>
        <begin position="99"/>
        <end position="129"/>
    </location>
</feature>
<accession>A0ABP8ZMK7</accession>
<evidence type="ECO:0000256" key="1">
    <source>
        <dbReference type="SAM" id="Coils"/>
    </source>
</evidence>
<organism evidence="2 3">
    <name type="scientific">Nocardioides endophyticus</name>
    <dbReference type="NCBI Taxonomy" id="1353775"/>
    <lineage>
        <taxon>Bacteria</taxon>
        <taxon>Bacillati</taxon>
        <taxon>Actinomycetota</taxon>
        <taxon>Actinomycetes</taxon>
        <taxon>Propionibacteriales</taxon>
        <taxon>Nocardioidaceae</taxon>
        <taxon>Nocardioides</taxon>
    </lineage>
</organism>
<protein>
    <recommendedName>
        <fullName evidence="4">HNH endonuclease</fullName>
    </recommendedName>
</protein>
<reference evidence="3" key="1">
    <citation type="journal article" date="2019" name="Int. J. Syst. Evol. Microbiol.">
        <title>The Global Catalogue of Microorganisms (GCM) 10K type strain sequencing project: providing services to taxonomists for standard genome sequencing and annotation.</title>
        <authorList>
            <consortium name="The Broad Institute Genomics Platform"/>
            <consortium name="The Broad Institute Genome Sequencing Center for Infectious Disease"/>
            <person name="Wu L."/>
            <person name="Ma J."/>
        </authorList>
    </citation>
    <scope>NUCLEOTIDE SEQUENCE [LARGE SCALE GENOMIC DNA]</scope>
    <source>
        <strain evidence="3">JCM 18532</strain>
    </source>
</reference>
<evidence type="ECO:0000313" key="2">
    <source>
        <dbReference type="EMBL" id="GAA4760177.1"/>
    </source>
</evidence>
<keyword evidence="3" id="KW-1185">Reference proteome</keyword>
<keyword evidence="1" id="KW-0175">Coiled coil</keyword>
<comment type="caution">
    <text evidence="2">The sequence shown here is derived from an EMBL/GenBank/DDBJ whole genome shotgun (WGS) entry which is preliminary data.</text>
</comment>